<dbReference type="InterPro" id="IPR050593">
    <property type="entry name" value="LovG"/>
</dbReference>
<comment type="caution">
    <text evidence="6">The sequence shown here is derived from an EMBL/GenBank/DDBJ whole genome shotgun (WGS) entry which is preliminary data.</text>
</comment>
<keyword evidence="7" id="KW-1185">Reference proteome</keyword>
<dbReference type="GO" id="GO:0005737">
    <property type="term" value="C:cytoplasm"/>
    <property type="evidence" value="ECO:0007669"/>
    <property type="project" value="TreeGrafter"/>
</dbReference>
<evidence type="ECO:0000256" key="3">
    <source>
        <dbReference type="ARBA" id="ARBA00048461"/>
    </source>
</evidence>
<name>A0A0M8MX62_9BASI</name>
<dbReference type="EMBL" id="LGAV01000002">
    <property type="protein sequence ID" value="KOS15610.1"/>
    <property type="molecule type" value="Genomic_DNA"/>
</dbReference>
<accession>A0A0M8MX62</accession>
<protein>
    <recommendedName>
        <fullName evidence="5">Serine hydrolase domain-containing protein</fullName>
    </recommendedName>
</protein>
<dbReference type="PANTHER" id="PTHR48070:SF6">
    <property type="entry name" value="ESTERASE OVCA2"/>
    <property type="match status" value="1"/>
</dbReference>
<comment type="catalytic activity">
    <reaction evidence="3">
        <text>a monoacylglycerol + H2O = glycerol + a fatty acid + H(+)</text>
        <dbReference type="Rhea" id="RHEA:15245"/>
        <dbReference type="ChEBI" id="CHEBI:15377"/>
        <dbReference type="ChEBI" id="CHEBI:15378"/>
        <dbReference type="ChEBI" id="CHEBI:17408"/>
        <dbReference type="ChEBI" id="CHEBI:17754"/>
        <dbReference type="ChEBI" id="CHEBI:28868"/>
    </reaction>
</comment>
<proteinExistence type="predicted"/>
<evidence type="ECO:0000259" key="5">
    <source>
        <dbReference type="Pfam" id="PF03959"/>
    </source>
</evidence>
<comment type="catalytic activity">
    <reaction evidence="2">
        <text>a diacylglycerol + H2O = a monoacylglycerol + a fatty acid + H(+)</text>
        <dbReference type="Rhea" id="RHEA:32731"/>
        <dbReference type="ChEBI" id="CHEBI:15377"/>
        <dbReference type="ChEBI" id="CHEBI:15378"/>
        <dbReference type="ChEBI" id="CHEBI:17408"/>
        <dbReference type="ChEBI" id="CHEBI:18035"/>
        <dbReference type="ChEBI" id="CHEBI:28868"/>
    </reaction>
</comment>
<dbReference type="Pfam" id="PF03959">
    <property type="entry name" value="FSH1"/>
    <property type="match status" value="1"/>
</dbReference>
<keyword evidence="1" id="KW-0378">Hydrolase</keyword>
<dbReference type="AlphaFoldDB" id="A0A0M8MX62"/>
<dbReference type="PANTHER" id="PTHR48070">
    <property type="entry name" value="ESTERASE OVCA2"/>
    <property type="match status" value="1"/>
</dbReference>
<dbReference type="Proteomes" id="UP000037751">
    <property type="component" value="Unassembled WGS sequence"/>
</dbReference>
<dbReference type="GO" id="GO:0005634">
    <property type="term" value="C:nucleus"/>
    <property type="evidence" value="ECO:0007669"/>
    <property type="project" value="TreeGrafter"/>
</dbReference>
<gene>
    <name evidence="6" type="ORF">Malapachy_2409</name>
</gene>
<sequence length="253" mass="28550">MSSPRKLRILMLHGYAMNAFSFSKRLKALQKECKDVAEFVFANGPIQVSPLPTAENPEPGPPNPNDPIEKQARSWWRSTGDVYEHWDESLAYLQQFCREHGPFDGVLGFSQGASVAGVVSATLNYPDKAHGFSDPIQDRPFLFSICVSGFRPADKRFDPIFEKLSPTPTLVVLGMNDQIVSPTRTQEYINCCQQIRVLRHPGEHYLPSPAPWRRFFYDFFVSFLNNTGEWKTVPPPDVEGISEAVNEAAMNKL</sequence>
<evidence type="ECO:0000313" key="6">
    <source>
        <dbReference type="EMBL" id="KOS15610.1"/>
    </source>
</evidence>
<evidence type="ECO:0000256" key="1">
    <source>
        <dbReference type="ARBA" id="ARBA00022801"/>
    </source>
</evidence>
<dbReference type="SUPFAM" id="SSF53474">
    <property type="entry name" value="alpha/beta-Hydrolases"/>
    <property type="match status" value="1"/>
</dbReference>
<dbReference type="Gene3D" id="3.40.50.1820">
    <property type="entry name" value="alpha/beta hydrolase"/>
    <property type="match status" value="1"/>
</dbReference>
<evidence type="ECO:0000256" key="2">
    <source>
        <dbReference type="ARBA" id="ARBA00047591"/>
    </source>
</evidence>
<evidence type="ECO:0000313" key="7">
    <source>
        <dbReference type="Proteomes" id="UP000037751"/>
    </source>
</evidence>
<evidence type="ECO:0000256" key="4">
    <source>
        <dbReference type="SAM" id="MobiDB-lite"/>
    </source>
</evidence>
<dbReference type="STRING" id="77020.A0A0M8MX62"/>
<dbReference type="GeneID" id="28728774"/>
<dbReference type="InterPro" id="IPR029058">
    <property type="entry name" value="AB_hydrolase_fold"/>
</dbReference>
<organism evidence="6 7">
    <name type="scientific">Malassezia pachydermatis</name>
    <dbReference type="NCBI Taxonomy" id="77020"/>
    <lineage>
        <taxon>Eukaryota</taxon>
        <taxon>Fungi</taxon>
        <taxon>Dikarya</taxon>
        <taxon>Basidiomycota</taxon>
        <taxon>Ustilaginomycotina</taxon>
        <taxon>Malasseziomycetes</taxon>
        <taxon>Malasseziales</taxon>
        <taxon>Malasseziaceae</taxon>
        <taxon>Malassezia</taxon>
    </lineage>
</organism>
<dbReference type="GO" id="GO:0016787">
    <property type="term" value="F:hydrolase activity"/>
    <property type="evidence" value="ECO:0007669"/>
    <property type="project" value="UniProtKB-KW"/>
</dbReference>
<dbReference type="RefSeq" id="XP_017993242.1">
    <property type="nucleotide sequence ID" value="XM_018136899.1"/>
</dbReference>
<reference evidence="6 7" key="1">
    <citation type="submission" date="2015-07" db="EMBL/GenBank/DDBJ databases">
        <title>Draft Genome Sequence of Malassezia furfur CBS1878 and Malassezia pachydermatis CBS1879.</title>
        <authorList>
            <person name="Triana S."/>
            <person name="Ohm R."/>
            <person name="Gonzalez A."/>
            <person name="DeCock H."/>
            <person name="Restrepo S."/>
            <person name="Celis A."/>
        </authorList>
    </citation>
    <scope>NUCLEOTIDE SEQUENCE [LARGE SCALE GENOMIC DNA]</scope>
    <source>
        <strain evidence="6 7">CBS 1879</strain>
    </source>
</reference>
<dbReference type="InterPro" id="IPR005645">
    <property type="entry name" value="FSH-like_dom"/>
</dbReference>
<feature type="domain" description="Serine hydrolase" evidence="5">
    <location>
        <begin position="5"/>
        <end position="214"/>
    </location>
</feature>
<dbReference type="VEuPathDB" id="FungiDB:Malapachy_2409"/>
<dbReference type="OrthoDB" id="2094269at2759"/>
<feature type="region of interest" description="Disordered" evidence="4">
    <location>
        <begin position="50"/>
        <end position="70"/>
    </location>
</feature>